<name>A0A0C4EGX8_MAGP6</name>
<reference evidence="3" key="5">
    <citation type="submission" date="2015-06" db="UniProtKB">
        <authorList>
            <consortium name="EnsemblFungi"/>
        </authorList>
    </citation>
    <scope>IDENTIFICATION</scope>
    <source>
        <strain evidence="3">ATCC 64411</strain>
    </source>
</reference>
<evidence type="ECO:0000313" key="3">
    <source>
        <dbReference type="EnsemblFungi" id="MAPG_12156T0"/>
    </source>
</evidence>
<reference evidence="2" key="3">
    <citation type="submission" date="2011-03" db="EMBL/GenBank/DDBJ databases">
        <title>Annotation of Magnaporthe poae ATCC 64411.</title>
        <authorList>
            <person name="Ma L.-J."/>
            <person name="Dead R."/>
            <person name="Young S.K."/>
            <person name="Zeng Q."/>
            <person name="Gargeya S."/>
            <person name="Fitzgerald M."/>
            <person name="Haas B."/>
            <person name="Abouelleil A."/>
            <person name="Alvarado L."/>
            <person name="Arachchi H.M."/>
            <person name="Berlin A."/>
            <person name="Brown A."/>
            <person name="Chapman S.B."/>
            <person name="Chen Z."/>
            <person name="Dunbar C."/>
            <person name="Freedman E."/>
            <person name="Gearin G."/>
            <person name="Gellesch M."/>
            <person name="Goldberg J."/>
            <person name="Griggs A."/>
            <person name="Gujja S."/>
            <person name="Heiman D."/>
            <person name="Howarth C."/>
            <person name="Larson L."/>
            <person name="Lui A."/>
            <person name="MacDonald P.J.P."/>
            <person name="Mehta T."/>
            <person name="Montmayeur A."/>
            <person name="Murphy C."/>
            <person name="Neiman D."/>
            <person name="Pearson M."/>
            <person name="Priest M."/>
            <person name="Roberts A."/>
            <person name="Saif S."/>
            <person name="Shea T."/>
            <person name="Shenoy N."/>
            <person name="Sisk P."/>
            <person name="Stolte C."/>
            <person name="Sykes S."/>
            <person name="Yandava C."/>
            <person name="Wortman J."/>
            <person name="Nusbaum C."/>
            <person name="Birren B."/>
        </authorList>
    </citation>
    <scope>NUCLEOTIDE SEQUENCE</scope>
    <source>
        <strain evidence="2">ATCC 64411</strain>
    </source>
</reference>
<keyword evidence="4" id="KW-1185">Reference proteome</keyword>
<reference evidence="3" key="4">
    <citation type="journal article" date="2015" name="G3 (Bethesda)">
        <title>Genome sequences of three phytopathogenic species of the Magnaporthaceae family of fungi.</title>
        <authorList>
            <person name="Okagaki L.H."/>
            <person name="Nunes C.C."/>
            <person name="Sailsbery J."/>
            <person name="Clay B."/>
            <person name="Brown D."/>
            <person name="John T."/>
            <person name="Oh Y."/>
            <person name="Young N."/>
            <person name="Fitzgerald M."/>
            <person name="Haas B.J."/>
            <person name="Zeng Q."/>
            <person name="Young S."/>
            <person name="Adiconis X."/>
            <person name="Fan L."/>
            <person name="Levin J.Z."/>
            <person name="Mitchell T.K."/>
            <person name="Okubara P.A."/>
            <person name="Farman M.L."/>
            <person name="Kohn L.M."/>
            <person name="Birren B."/>
            <person name="Ma L.-J."/>
            <person name="Dean R.A."/>
        </authorList>
    </citation>
    <scope>NUCLEOTIDE SEQUENCE</scope>
    <source>
        <strain evidence="3">ATCC 64411 / 73-15</strain>
    </source>
</reference>
<proteinExistence type="predicted"/>
<dbReference type="EnsemblFungi" id="MAPG_12156T0">
    <property type="protein sequence ID" value="MAPG_12156T0"/>
    <property type="gene ID" value="MAPG_12156"/>
</dbReference>
<accession>A0A0C4EGX8</accession>
<dbReference type="VEuPathDB" id="FungiDB:MAPG_12156"/>
<dbReference type="Proteomes" id="UP000011715">
    <property type="component" value="Unassembled WGS sequence"/>
</dbReference>
<feature type="region of interest" description="Disordered" evidence="1">
    <location>
        <begin position="119"/>
        <end position="144"/>
    </location>
</feature>
<sequence length="190" mass="21499">MASSTHHTATITELPIDIQRIIFGQLPKRAILSCRLAGGCGKLGASPSSIDAFVLITEAEHLRCLVREVTCDTFMHVRGKKYQLPGQFLSVLPRLACFRGLRILNFRFSNHITWDGDKHVSDTSDSGSGEDSEDSDDDDSDSDRSIGFRERIRVRRELATETADFRFHVLNTVFQALMGTWIRVRSSWRR</sequence>
<dbReference type="AlphaFoldDB" id="A0A0C4EGX8"/>
<dbReference type="EMBL" id="GL877161">
    <property type="protein sequence ID" value="KLU93219.1"/>
    <property type="molecule type" value="Genomic_DNA"/>
</dbReference>
<reference evidence="2" key="1">
    <citation type="submission" date="2010-05" db="EMBL/GenBank/DDBJ databases">
        <title>The Genome Sequence of Magnaporthe poae strain ATCC 64411.</title>
        <authorList>
            <consortium name="The Broad Institute Genome Sequencing Platform"/>
            <consortium name="Broad Institute Genome Sequencing Center for Infectious Disease"/>
            <person name="Ma L.-J."/>
            <person name="Dead R."/>
            <person name="Young S."/>
            <person name="Zeng Q."/>
            <person name="Koehrsen M."/>
            <person name="Alvarado L."/>
            <person name="Berlin A."/>
            <person name="Chapman S.B."/>
            <person name="Chen Z."/>
            <person name="Freedman E."/>
            <person name="Gellesch M."/>
            <person name="Goldberg J."/>
            <person name="Griggs A."/>
            <person name="Gujja S."/>
            <person name="Heilman E.R."/>
            <person name="Heiman D."/>
            <person name="Hepburn T."/>
            <person name="Howarth C."/>
            <person name="Jen D."/>
            <person name="Larson L."/>
            <person name="Mehta T."/>
            <person name="Neiman D."/>
            <person name="Pearson M."/>
            <person name="Roberts A."/>
            <person name="Saif S."/>
            <person name="Shea T."/>
            <person name="Shenoy N."/>
            <person name="Sisk P."/>
            <person name="Stolte C."/>
            <person name="Sykes S."/>
            <person name="Walk T."/>
            <person name="White J."/>
            <person name="Yandava C."/>
            <person name="Haas B."/>
            <person name="Nusbaum C."/>
            <person name="Birren B."/>
        </authorList>
    </citation>
    <scope>NUCLEOTIDE SEQUENCE</scope>
    <source>
        <strain evidence="2">ATCC 64411</strain>
    </source>
</reference>
<protein>
    <submittedName>
        <fullName evidence="2 3">Uncharacterized protein</fullName>
    </submittedName>
</protein>
<dbReference type="OrthoDB" id="3140657at2759"/>
<evidence type="ECO:0000313" key="2">
    <source>
        <dbReference type="EMBL" id="KLU93219.1"/>
    </source>
</evidence>
<evidence type="ECO:0000256" key="1">
    <source>
        <dbReference type="SAM" id="MobiDB-lite"/>
    </source>
</evidence>
<gene>
    <name evidence="2" type="ORF">MAPG_12156</name>
</gene>
<organism evidence="3 4">
    <name type="scientific">Magnaporthiopsis poae (strain ATCC 64411 / 73-15)</name>
    <name type="common">Kentucky bluegrass fungus</name>
    <name type="synonym">Magnaporthe poae</name>
    <dbReference type="NCBI Taxonomy" id="644358"/>
    <lineage>
        <taxon>Eukaryota</taxon>
        <taxon>Fungi</taxon>
        <taxon>Dikarya</taxon>
        <taxon>Ascomycota</taxon>
        <taxon>Pezizomycotina</taxon>
        <taxon>Sordariomycetes</taxon>
        <taxon>Sordariomycetidae</taxon>
        <taxon>Magnaporthales</taxon>
        <taxon>Magnaporthaceae</taxon>
        <taxon>Magnaporthiopsis</taxon>
    </lineage>
</organism>
<evidence type="ECO:0000313" key="4">
    <source>
        <dbReference type="Proteomes" id="UP000011715"/>
    </source>
</evidence>
<feature type="compositionally biased region" description="Acidic residues" evidence="1">
    <location>
        <begin position="128"/>
        <end position="141"/>
    </location>
</feature>
<dbReference type="EMBL" id="ADBL01003097">
    <property type="status" value="NOT_ANNOTATED_CDS"/>
    <property type="molecule type" value="Genomic_DNA"/>
</dbReference>
<reference evidence="4" key="2">
    <citation type="submission" date="2010-05" db="EMBL/GenBank/DDBJ databases">
        <title>The genome sequence of Magnaporthe poae strain ATCC 64411.</title>
        <authorList>
            <person name="Ma L.-J."/>
            <person name="Dead R."/>
            <person name="Young S."/>
            <person name="Zeng Q."/>
            <person name="Koehrsen M."/>
            <person name="Alvarado L."/>
            <person name="Berlin A."/>
            <person name="Chapman S.B."/>
            <person name="Chen Z."/>
            <person name="Freedman E."/>
            <person name="Gellesch M."/>
            <person name="Goldberg J."/>
            <person name="Griggs A."/>
            <person name="Gujja S."/>
            <person name="Heilman E.R."/>
            <person name="Heiman D."/>
            <person name="Hepburn T."/>
            <person name="Howarth C."/>
            <person name="Jen D."/>
            <person name="Larson L."/>
            <person name="Mehta T."/>
            <person name="Neiman D."/>
            <person name="Pearson M."/>
            <person name="Roberts A."/>
            <person name="Saif S."/>
            <person name="Shea T."/>
            <person name="Shenoy N."/>
            <person name="Sisk P."/>
            <person name="Stolte C."/>
            <person name="Sykes S."/>
            <person name="Walk T."/>
            <person name="White J."/>
            <person name="Yandava C."/>
            <person name="Haas B."/>
            <person name="Nusbaum C."/>
            <person name="Birren B."/>
        </authorList>
    </citation>
    <scope>NUCLEOTIDE SEQUENCE [LARGE SCALE GENOMIC DNA]</scope>
    <source>
        <strain evidence="4">ATCC 64411 / 73-15</strain>
    </source>
</reference>